<dbReference type="GO" id="GO:0003677">
    <property type="term" value="F:DNA binding"/>
    <property type="evidence" value="ECO:0007669"/>
    <property type="project" value="InterPro"/>
</dbReference>
<evidence type="ECO:0000313" key="3">
    <source>
        <dbReference type="EMBL" id="AGK97607.1"/>
    </source>
</evidence>
<dbReference type="Proteomes" id="UP000013523">
    <property type="component" value="Chromosome"/>
</dbReference>
<dbReference type="GO" id="GO:0004803">
    <property type="term" value="F:transposase activity"/>
    <property type="evidence" value="ECO:0007669"/>
    <property type="project" value="InterPro"/>
</dbReference>
<evidence type="ECO:0000313" key="5">
    <source>
        <dbReference type="Proteomes" id="UP000013523"/>
    </source>
</evidence>
<dbReference type="Gene3D" id="1.10.10.60">
    <property type="entry name" value="Homeodomain-like"/>
    <property type="match status" value="1"/>
</dbReference>
<feature type="coiled-coil region" evidence="1">
    <location>
        <begin position="61"/>
        <end position="88"/>
    </location>
</feature>
<name>R4K3A7_CLOPA</name>
<dbReference type="PANTHER" id="PTHR33215">
    <property type="entry name" value="PROTEIN DISTAL ANTENNA"/>
    <property type="match status" value="1"/>
</dbReference>
<keyword evidence="1" id="KW-0175">Coiled coil</keyword>
<dbReference type="InterPro" id="IPR051839">
    <property type="entry name" value="RD_transcriptional_regulator"/>
</dbReference>
<dbReference type="PANTHER" id="PTHR33215:SF13">
    <property type="entry name" value="PROTEIN DISTAL ANTENNA"/>
    <property type="match status" value="1"/>
</dbReference>
<evidence type="ECO:0000256" key="1">
    <source>
        <dbReference type="SAM" id="Coils"/>
    </source>
</evidence>
<keyword evidence="5" id="KW-1185">Reference proteome</keyword>
<dbReference type="AlphaFoldDB" id="R4K3A7"/>
<dbReference type="KEGG" id="cpas:Clopa_4772"/>
<dbReference type="EMBL" id="CP003261">
    <property type="protein sequence ID" value="AGK99455.1"/>
    <property type="molecule type" value="Genomic_DNA"/>
</dbReference>
<gene>
    <name evidence="2" type="ORF">Clopa_2699</name>
    <name evidence="3" type="ORF">Clopa_2768</name>
    <name evidence="4" type="ORF">Clopa_4772</name>
</gene>
<sequence length="97" mass="11217">MGNKREFSVEYKKEIIKLVTEQGKKVTQVAKDIGVSEVSVRRWIKQYGIHGEDAFPGKGKLRPEDEEIRRMKKKMADLEEENAILKKAITIFTKPVK</sequence>
<dbReference type="SUPFAM" id="SSF46689">
    <property type="entry name" value="Homeodomain-like"/>
    <property type="match status" value="1"/>
</dbReference>
<dbReference type="KEGG" id="cpas:Clopa_2768"/>
<dbReference type="STRING" id="86416.Clopa_2699"/>
<dbReference type="PATRIC" id="fig|86416.3.peg.2689"/>
<dbReference type="Pfam" id="PF01527">
    <property type="entry name" value="HTH_Tnp_1"/>
    <property type="match status" value="1"/>
</dbReference>
<accession>R4K3A7</accession>
<dbReference type="EMBL" id="CP003261">
    <property type="protein sequence ID" value="AGK97607.1"/>
    <property type="molecule type" value="Genomic_DNA"/>
</dbReference>
<dbReference type="InterPro" id="IPR002514">
    <property type="entry name" value="Transposase_8"/>
</dbReference>
<organism evidence="3 5">
    <name type="scientific">Clostridium pasteurianum BC1</name>
    <dbReference type="NCBI Taxonomy" id="86416"/>
    <lineage>
        <taxon>Bacteria</taxon>
        <taxon>Bacillati</taxon>
        <taxon>Bacillota</taxon>
        <taxon>Clostridia</taxon>
        <taxon>Eubacteriales</taxon>
        <taxon>Clostridiaceae</taxon>
        <taxon>Clostridium</taxon>
    </lineage>
</organism>
<reference evidence="3 5" key="1">
    <citation type="submission" date="2012-01" db="EMBL/GenBank/DDBJ databases">
        <title>Complete sequence of chromosome of Clostridium pasteurianum BC1.</title>
        <authorList>
            <consortium name="US DOE Joint Genome Institute"/>
            <person name="Lucas S."/>
            <person name="Han J."/>
            <person name="Lapidus A."/>
            <person name="Cheng J.-F."/>
            <person name="Goodwin L."/>
            <person name="Pitluck S."/>
            <person name="Peters L."/>
            <person name="Mikhailova N."/>
            <person name="Teshima H."/>
            <person name="Detter J.C."/>
            <person name="Han C."/>
            <person name="Tapia R."/>
            <person name="Land M."/>
            <person name="Hauser L."/>
            <person name="Kyrpides N."/>
            <person name="Ivanova N."/>
            <person name="Pagani I."/>
            <person name="Dunn J."/>
            <person name="Taghavi S."/>
            <person name="Francis A."/>
            <person name="van der Lelie D."/>
            <person name="Woyke T."/>
        </authorList>
    </citation>
    <scope>NUCLEOTIDE SEQUENCE [LARGE SCALE GENOMIC DNA]</scope>
    <source>
        <strain evidence="3 5">BC1</strain>
    </source>
</reference>
<evidence type="ECO:0000313" key="2">
    <source>
        <dbReference type="EMBL" id="AGK97549.1"/>
    </source>
</evidence>
<evidence type="ECO:0000313" key="4">
    <source>
        <dbReference type="EMBL" id="AGK99455.1"/>
    </source>
</evidence>
<protein>
    <submittedName>
        <fullName evidence="3">Transposase</fullName>
    </submittedName>
</protein>
<dbReference type="KEGG" id="cpas:Clopa_2699"/>
<dbReference type="GO" id="GO:0006313">
    <property type="term" value="P:DNA transposition"/>
    <property type="evidence" value="ECO:0007669"/>
    <property type="project" value="InterPro"/>
</dbReference>
<dbReference type="InterPro" id="IPR009057">
    <property type="entry name" value="Homeodomain-like_sf"/>
</dbReference>
<dbReference type="EMBL" id="CP003261">
    <property type="protein sequence ID" value="AGK97549.1"/>
    <property type="molecule type" value="Genomic_DNA"/>
</dbReference>
<proteinExistence type="predicted"/>
<dbReference type="HOGENOM" id="CLU_027402_33_2_9"/>
<dbReference type="eggNOG" id="COG2963">
    <property type="taxonomic scope" value="Bacteria"/>
</dbReference>